<proteinExistence type="predicted"/>
<keyword evidence="9" id="KW-1185">Reference proteome</keyword>
<dbReference type="GO" id="GO:0004822">
    <property type="term" value="F:isoleucine-tRNA ligase activity"/>
    <property type="evidence" value="ECO:0007669"/>
    <property type="project" value="UniProtKB-EC"/>
</dbReference>
<gene>
    <name evidence="8" type="primary">ileS_1</name>
    <name evidence="8" type="ORF">NCTC9381_04455</name>
</gene>
<keyword evidence="6" id="KW-0030">Aminoacyl-tRNA synthetase</keyword>
<evidence type="ECO:0000256" key="2">
    <source>
        <dbReference type="ARBA" id="ARBA00022723"/>
    </source>
</evidence>
<dbReference type="AlphaFoldDB" id="A0A379AL01"/>
<name>A0A379AL01_ENTAG</name>
<dbReference type="Gene3D" id="1.10.730.20">
    <property type="match status" value="1"/>
</dbReference>
<evidence type="ECO:0000256" key="6">
    <source>
        <dbReference type="ARBA" id="ARBA00023146"/>
    </source>
</evidence>
<reference evidence="8 9" key="1">
    <citation type="submission" date="2018-06" db="EMBL/GenBank/DDBJ databases">
        <authorList>
            <consortium name="Pathogen Informatics"/>
            <person name="Doyle S."/>
        </authorList>
    </citation>
    <scope>NUCLEOTIDE SEQUENCE [LARGE SCALE GENOMIC DNA]</scope>
    <source>
        <strain evidence="8 9">NCTC9381</strain>
    </source>
</reference>
<keyword evidence="4" id="KW-0862">Zinc</keyword>
<evidence type="ECO:0000313" key="8">
    <source>
        <dbReference type="EMBL" id="SUB18497.1"/>
    </source>
</evidence>
<evidence type="ECO:0000256" key="3">
    <source>
        <dbReference type="ARBA" id="ARBA00022741"/>
    </source>
</evidence>
<protein>
    <submittedName>
        <fullName evidence="8">Isoleucine--tRNA ligase</fullName>
        <ecNumber evidence="8">6.1.1.5</ecNumber>
    </submittedName>
</protein>
<feature type="domain" description="Zinc finger FPG/IleRS-type" evidence="7">
    <location>
        <begin position="37"/>
        <end position="66"/>
    </location>
</feature>
<keyword evidence="5" id="KW-0067">ATP-binding</keyword>
<dbReference type="EMBL" id="UGSO01000001">
    <property type="protein sequence ID" value="SUB18497.1"/>
    <property type="molecule type" value="Genomic_DNA"/>
</dbReference>
<evidence type="ECO:0000256" key="4">
    <source>
        <dbReference type="ARBA" id="ARBA00022833"/>
    </source>
</evidence>
<dbReference type="GO" id="GO:0005524">
    <property type="term" value="F:ATP binding"/>
    <property type="evidence" value="ECO:0007669"/>
    <property type="project" value="UniProtKB-KW"/>
</dbReference>
<dbReference type="GO" id="GO:0046872">
    <property type="term" value="F:metal ion binding"/>
    <property type="evidence" value="ECO:0007669"/>
    <property type="project" value="UniProtKB-KW"/>
</dbReference>
<dbReference type="Pfam" id="PF06827">
    <property type="entry name" value="zf-FPG_IleRS"/>
    <property type="match status" value="1"/>
</dbReference>
<evidence type="ECO:0000259" key="7">
    <source>
        <dbReference type="Pfam" id="PF06827"/>
    </source>
</evidence>
<dbReference type="GO" id="GO:0006418">
    <property type="term" value="P:tRNA aminoacylation for protein translation"/>
    <property type="evidence" value="ECO:0007669"/>
    <property type="project" value="InterPro"/>
</dbReference>
<sequence length="77" mass="8469">MLLTSGAQVADYALANDEAQQSELLKGLKIALHKAEGEKCQRCWHYTTDVGQNPEHAEVCGRCYTNVAGDGEQREFA</sequence>
<keyword evidence="2" id="KW-0479">Metal-binding</keyword>
<evidence type="ECO:0000256" key="5">
    <source>
        <dbReference type="ARBA" id="ARBA00022840"/>
    </source>
</evidence>
<accession>A0A379AL01</accession>
<dbReference type="SUPFAM" id="SSF47323">
    <property type="entry name" value="Anticodon-binding domain of a subclass of class I aminoacyl-tRNA synthetases"/>
    <property type="match status" value="1"/>
</dbReference>
<dbReference type="InterPro" id="IPR010663">
    <property type="entry name" value="Znf_FPG/IleRS"/>
</dbReference>
<dbReference type="InterPro" id="IPR009080">
    <property type="entry name" value="tRNAsynth_Ia_anticodon-bd"/>
</dbReference>
<keyword evidence="3" id="KW-0547">Nucleotide-binding</keyword>
<organism evidence="8 9">
    <name type="scientific">Enterobacter agglomerans</name>
    <name type="common">Erwinia herbicola</name>
    <name type="synonym">Pantoea agglomerans</name>
    <dbReference type="NCBI Taxonomy" id="549"/>
    <lineage>
        <taxon>Bacteria</taxon>
        <taxon>Pseudomonadati</taxon>
        <taxon>Pseudomonadota</taxon>
        <taxon>Gammaproteobacteria</taxon>
        <taxon>Enterobacterales</taxon>
        <taxon>Erwiniaceae</taxon>
        <taxon>Pantoea</taxon>
        <taxon>Pantoea agglomerans group</taxon>
    </lineage>
</organism>
<evidence type="ECO:0000313" key="9">
    <source>
        <dbReference type="Proteomes" id="UP000254640"/>
    </source>
</evidence>
<evidence type="ECO:0000256" key="1">
    <source>
        <dbReference type="ARBA" id="ARBA00022598"/>
    </source>
</evidence>
<dbReference type="Proteomes" id="UP000254640">
    <property type="component" value="Unassembled WGS sequence"/>
</dbReference>
<keyword evidence="1 8" id="KW-0436">Ligase</keyword>
<dbReference type="EC" id="6.1.1.5" evidence="8"/>